<accession>A0ABQ9HH03</accession>
<feature type="region of interest" description="Disordered" evidence="1">
    <location>
        <begin position="1"/>
        <end position="32"/>
    </location>
</feature>
<keyword evidence="3" id="KW-1185">Reference proteome</keyword>
<sequence>MRVKRGDYGAATECKGGGNGRYPRKPADQRYRPARFPHGKIRRNTVSSTSLMIARKSQSWGGVGNDSEARNCNGWRSEGSSAPAPGYIRILRTTPLQVTVRGEKAICSLLTQRGPRLLGCCSTADCTAAHATRMARHLGRMAREHYQIKAGDKLARQTFEHTALSGHGIIAAAEFAKALPLSHRALGVRIPGYMRAASIISTQHDLQSAWHNAFALTFCLNVGQILYSDQNVQTGRANVAKPAGRCRQKKGGECPQPLAAMCNISICSIRGDYHSLSAYWKSNYVNIASLSGRSGVYDNLTTTLRAMAISILNENRAPEHGRWYGGGGGTHPREQQCTHCNYACQLADAQVHCRWKRGSMAGRAGRNWSRPRDDGSRLSEGYLAVATAGGVGPQLLSGGRELRAAASSHTSLHKPVAYMPASPVGTPLKSLVNSALRYTLFNIPMRAIEVNMERHRNEGVGETGDPRGNPSTNGIVQHDFHLQKSGDPAGDRTRLALEGTYLETPFGEYFTFMGVWRLKKRRAISPAGNKAAAPATDRQTADDSVTASHVSHFTGSPSSYNVAMVTVSHRGPACLQLFSSFEVSKNEIPHLPHRLDAQGVQLKCNLSTALLTNSQCDKRTEHLSRRDRGADPRPSDYKSALHLRYQVKLKIIKWNGVERFGRFLTSRSVEPMRVKRGKYVTAPKARARESGDLQENPPTSGIASLTDNQLGAHNTDWVRIVNCSELHFTSLSMQGRRPLRKRRSLITVIAPTQAEIIALDSGGESLPLSRRNRIESISTWLDDDLISYALLHEI</sequence>
<comment type="caution">
    <text evidence="2">The sequence shown here is derived from an EMBL/GenBank/DDBJ whole genome shotgun (WGS) entry which is preliminary data.</text>
</comment>
<organism evidence="2 3">
    <name type="scientific">Dryococelus australis</name>
    <dbReference type="NCBI Taxonomy" id="614101"/>
    <lineage>
        <taxon>Eukaryota</taxon>
        <taxon>Metazoa</taxon>
        <taxon>Ecdysozoa</taxon>
        <taxon>Arthropoda</taxon>
        <taxon>Hexapoda</taxon>
        <taxon>Insecta</taxon>
        <taxon>Pterygota</taxon>
        <taxon>Neoptera</taxon>
        <taxon>Polyneoptera</taxon>
        <taxon>Phasmatodea</taxon>
        <taxon>Verophasmatodea</taxon>
        <taxon>Anareolatae</taxon>
        <taxon>Phasmatidae</taxon>
        <taxon>Eurycanthinae</taxon>
        <taxon>Dryococelus</taxon>
    </lineage>
</organism>
<name>A0ABQ9HH03_9NEOP</name>
<protein>
    <submittedName>
        <fullName evidence="2">Uncharacterized protein</fullName>
    </submittedName>
</protein>
<evidence type="ECO:0000313" key="2">
    <source>
        <dbReference type="EMBL" id="KAJ8883608.1"/>
    </source>
</evidence>
<dbReference type="Proteomes" id="UP001159363">
    <property type="component" value="Chromosome 4"/>
</dbReference>
<gene>
    <name evidence="2" type="ORF">PR048_015452</name>
</gene>
<evidence type="ECO:0000313" key="3">
    <source>
        <dbReference type="Proteomes" id="UP001159363"/>
    </source>
</evidence>
<reference evidence="2 3" key="1">
    <citation type="submission" date="2023-02" db="EMBL/GenBank/DDBJ databases">
        <title>LHISI_Scaffold_Assembly.</title>
        <authorList>
            <person name="Stuart O.P."/>
            <person name="Cleave R."/>
            <person name="Magrath M.J.L."/>
            <person name="Mikheyev A.S."/>
        </authorList>
    </citation>
    <scope>NUCLEOTIDE SEQUENCE [LARGE SCALE GENOMIC DNA]</scope>
    <source>
        <strain evidence="2">Daus_M_001</strain>
        <tissue evidence="2">Leg muscle</tissue>
    </source>
</reference>
<evidence type="ECO:0000256" key="1">
    <source>
        <dbReference type="SAM" id="MobiDB-lite"/>
    </source>
</evidence>
<dbReference type="EMBL" id="JARBHB010000005">
    <property type="protein sequence ID" value="KAJ8883608.1"/>
    <property type="molecule type" value="Genomic_DNA"/>
</dbReference>
<proteinExistence type="predicted"/>